<comment type="similarity">
    <text evidence="6">Belongs to the bacterial ring-hydroxylating dioxygenase ferredoxin component family.</text>
</comment>
<evidence type="ECO:0000256" key="2">
    <source>
        <dbReference type="ARBA" id="ARBA00022723"/>
    </source>
</evidence>
<feature type="domain" description="Rieske" evidence="7">
    <location>
        <begin position="15"/>
        <end position="104"/>
    </location>
</feature>
<proteinExistence type="inferred from homology"/>
<dbReference type="Proteomes" id="UP001500469">
    <property type="component" value="Unassembled WGS sequence"/>
</dbReference>
<reference evidence="8 9" key="1">
    <citation type="journal article" date="2019" name="Int. J. Syst. Evol. Microbiol.">
        <title>The Global Catalogue of Microorganisms (GCM) 10K type strain sequencing project: providing services to taxonomists for standard genome sequencing and annotation.</title>
        <authorList>
            <consortium name="The Broad Institute Genomics Platform"/>
            <consortium name="The Broad Institute Genome Sequencing Center for Infectious Disease"/>
            <person name="Wu L."/>
            <person name="Ma J."/>
        </authorList>
    </citation>
    <scope>NUCLEOTIDE SEQUENCE [LARGE SCALE GENOMIC DNA]</scope>
    <source>
        <strain evidence="8 9">JCM 16112</strain>
    </source>
</reference>
<dbReference type="CDD" id="cd03467">
    <property type="entry name" value="Rieske"/>
    <property type="match status" value="1"/>
</dbReference>
<dbReference type="EMBL" id="BAAAFI010000002">
    <property type="protein sequence ID" value="GAA0877759.1"/>
    <property type="molecule type" value="Genomic_DNA"/>
</dbReference>
<comment type="caution">
    <text evidence="8">The sequence shown here is derived from an EMBL/GenBank/DDBJ whole genome shotgun (WGS) entry which is preliminary data.</text>
</comment>
<evidence type="ECO:0000256" key="3">
    <source>
        <dbReference type="ARBA" id="ARBA00023004"/>
    </source>
</evidence>
<keyword evidence="4" id="KW-0411">Iron-sulfur</keyword>
<evidence type="ECO:0000259" key="7">
    <source>
        <dbReference type="PROSITE" id="PS51296"/>
    </source>
</evidence>
<keyword evidence="3" id="KW-0408">Iron</keyword>
<dbReference type="InterPro" id="IPR036922">
    <property type="entry name" value="Rieske_2Fe-2S_sf"/>
</dbReference>
<evidence type="ECO:0000256" key="5">
    <source>
        <dbReference type="ARBA" id="ARBA00034078"/>
    </source>
</evidence>
<dbReference type="PANTHER" id="PTHR21496">
    <property type="entry name" value="FERREDOXIN-RELATED"/>
    <property type="match status" value="1"/>
</dbReference>
<organism evidence="8 9">
    <name type="scientific">Algoriphagus jejuensis</name>
    <dbReference type="NCBI Taxonomy" id="419934"/>
    <lineage>
        <taxon>Bacteria</taxon>
        <taxon>Pseudomonadati</taxon>
        <taxon>Bacteroidota</taxon>
        <taxon>Cytophagia</taxon>
        <taxon>Cytophagales</taxon>
        <taxon>Cyclobacteriaceae</taxon>
        <taxon>Algoriphagus</taxon>
    </lineage>
</organism>
<name>A0ABN1MWY2_9BACT</name>
<evidence type="ECO:0000256" key="1">
    <source>
        <dbReference type="ARBA" id="ARBA00022714"/>
    </source>
</evidence>
<gene>
    <name evidence="8" type="ORF">GCM10009119_07270</name>
</gene>
<dbReference type="SUPFAM" id="SSF50022">
    <property type="entry name" value="ISP domain"/>
    <property type="match status" value="1"/>
</dbReference>
<keyword evidence="2" id="KW-0479">Metal-binding</keyword>
<evidence type="ECO:0000256" key="6">
    <source>
        <dbReference type="ARBA" id="ARBA00038001"/>
    </source>
</evidence>
<dbReference type="InterPro" id="IPR017941">
    <property type="entry name" value="Rieske_2Fe-2S"/>
</dbReference>
<protein>
    <recommendedName>
        <fullName evidence="7">Rieske domain-containing protein</fullName>
    </recommendedName>
</protein>
<dbReference type="Gene3D" id="2.102.10.10">
    <property type="entry name" value="Rieske [2Fe-2S] iron-sulphur domain"/>
    <property type="match status" value="1"/>
</dbReference>
<dbReference type="Pfam" id="PF00355">
    <property type="entry name" value="Rieske"/>
    <property type="match status" value="1"/>
</dbReference>
<evidence type="ECO:0000313" key="9">
    <source>
        <dbReference type="Proteomes" id="UP001500469"/>
    </source>
</evidence>
<evidence type="ECO:0000256" key="4">
    <source>
        <dbReference type="ARBA" id="ARBA00023014"/>
    </source>
</evidence>
<keyword evidence="1" id="KW-0001">2Fe-2S</keyword>
<dbReference type="PROSITE" id="PS51296">
    <property type="entry name" value="RIESKE"/>
    <property type="match status" value="1"/>
</dbReference>
<evidence type="ECO:0000313" key="8">
    <source>
        <dbReference type="EMBL" id="GAA0877759.1"/>
    </source>
</evidence>
<sequence>MKEYSLGNSREQVYDLFPERRIKMLQLGEKHLAAVRIGERVFVFQAHCPHRGASLVQGNINGLNEIICPLHEYRFDLTTGSIRSGSCGDLEVYKTAINPDGLKITIP</sequence>
<accession>A0ABN1MWY2</accession>
<keyword evidence="9" id="KW-1185">Reference proteome</keyword>
<dbReference type="PANTHER" id="PTHR21496:SF0">
    <property type="entry name" value="RIESKE DOMAIN-CONTAINING PROTEIN"/>
    <property type="match status" value="1"/>
</dbReference>
<comment type="cofactor">
    <cofactor evidence="5">
        <name>[2Fe-2S] cluster</name>
        <dbReference type="ChEBI" id="CHEBI:190135"/>
    </cofactor>
</comment>
<dbReference type="RefSeq" id="WP_343848497.1">
    <property type="nucleotide sequence ID" value="NZ_BAAAFI010000002.1"/>
</dbReference>